<organism evidence="2 3">
    <name type="scientific">candidate division WWE3 bacterium CG10_big_fil_rev_8_21_14_0_10_32_10</name>
    <dbReference type="NCBI Taxonomy" id="1975090"/>
    <lineage>
        <taxon>Bacteria</taxon>
        <taxon>Katanobacteria</taxon>
    </lineage>
</organism>
<feature type="domain" description="ATPase BadF/BadG/BcrA/BcrD type" evidence="1">
    <location>
        <begin position="12"/>
        <end position="300"/>
    </location>
</feature>
<accession>A0A2H0R9N4</accession>
<gene>
    <name evidence="2" type="ORF">COV24_03755</name>
</gene>
<proteinExistence type="predicted"/>
<sequence>MLNVKNKYLLSIDGGSSTVKAGVINIETGEIQKEISANNPLNYNTIRNKKFNTLRIILTEAGKEHKINSMIMGVSGIDNNIEKRIAIKTINNYLKKNTKYKKIKLVVVNDIDLVIENIDREDNKIAIIAGTGSNCFGVNKKGDTAKSGGLGELLTDQGSGYYIGLEALKETVKSYDGRSKKTELESRVLRYFRIYDVKDLKNKVNKKDFTKKDIARLTLEVVKCYIEKKDFTCKNILKNASYELFLHINAVANKLNMNNFVIIESGSIFKIPYLKKNFEKYVLTKYDEATFYIPTTPTYYGGYYLAKNIISHTSS</sequence>
<dbReference type="InterPro" id="IPR002731">
    <property type="entry name" value="ATPase_BadF"/>
</dbReference>
<dbReference type="AlphaFoldDB" id="A0A2H0R9N4"/>
<dbReference type="PANTHER" id="PTHR43190">
    <property type="entry name" value="N-ACETYL-D-GLUCOSAMINE KINASE"/>
    <property type="match status" value="1"/>
</dbReference>
<evidence type="ECO:0000313" key="3">
    <source>
        <dbReference type="Proteomes" id="UP000230214"/>
    </source>
</evidence>
<evidence type="ECO:0000313" key="2">
    <source>
        <dbReference type="EMBL" id="PIR43239.1"/>
    </source>
</evidence>
<dbReference type="PANTHER" id="PTHR43190:SF3">
    <property type="entry name" value="N-ACETYL-D-GLUCOSAMINE KINASE"/>
    <property type="match status" value="1"/>
</dbReference>
<dbReference type="Proteomes" id="UP000230214">
    <property type="component" value="Unassembled WGS sequence"/>
</dbReference>
<dbReference type="Gene3D" id="3.30.420.40">
    <property type="match status" value="2"/>
</dbReference>
<reference evidence="2 3" key="1">
    <citation type="submission" date="2017-09" db="EMBL/GenBank/DDBJ databases">
        <title>Depth-based differentiation of microbial function through sediment-hosted aquifers and enrichment of novel symbionts in the deep terrestrial subsurface.</title>
        <authorList>
            <person name="Probst A.J."/>
            <person name="Ladd B."/>
            <person name="Jarett J.K."/>
            <person name="Geller-Mcgrath D.E."/>
            <person name="Sieber C.M."/>
            <person name="Emerson J.B."/>
            <person name="Anantharaman K."/>
            <person name="Thomas B.C."/>
            <person name="Malmstrom R."/>
            <person name="Stieglmeier M."/>
            <person name="Klingl A."/>
            <person name="Woyke T."/>
            <person name="Ryan C.M."/>
            <person name="Banfield J.F."/>
        </authorList>
    </citation>
    <scope>NUCLEOTIDE SEQUENCE [LARGE SCALE GENOMIC DNA]</scope>
    <source>
        <strain evidence="2">CG10_big_fil_rev_8_21_14_0_10_32_10</strain>
    </source>
</reference>
<comment type="caution">
    <text evidence="2">The sequence shown here is derived from an EMBL/GenBank/DDBJ whole genome shotgun (WGS) entry which is preliminary data.</text>
</comment>
<dbReference type="InterPro" id="IPR043129">
    <property type="entry name" value="ATPase_NBD"/>
</dbReference>
<dbReference type="EMBL" id="PCXU01000031">
    <property type="protein sequence ID" value="PIR43239.1"/>
    <property type="molecule type" value="Genomic_DNA"/>
</dbReference>
<protein>
    <recommendedName>
        <fullName evidence="1">ATPase BadF/BadG/BcrA/BcrD type domain-containing protein</fullName>
    </recommendedName>
</protein>
<dbReference type="InterPro" id="IPR052519">
    <property type="entry name" value="Euk-type_GlcNAc_Kinase"/>
</dbReference>
<name>A0A2H0R9N4_UNCKA</name>
<dbReference type="CDD" id="cd24007">
    <property type="entry name" value="ASKHA_NBD_eukNAGK-like"/>
    <property type="match status" value="1"/>
</dbReference>
<evidence type="ECO:0000259" key="1">
    <source>
        <dbReference type="Pfam" id="PF01869"/>
    </source>
</evidence>
<dbReference type="Pfam" id="PF01869">
    <property type="entry name" value="BcrAD_BadFG"/>
    <property type="match status" value="1"/>
</dbReference>
<dbReference type="SUPFAM" id="SSF53067">
    <property type="entry name" value="Actin-like ATPase domain"/>
    <property type="match status" value="1"/>
</dbReference>